<protein>
    <submittedName>
        <fullName evidence="2">Alanine--tRNA ligase, cytoplasmic-like isoform X3</fullName>
    </submittedName>
</protein>
<dbReference type="PANTHER" id="PTHR11777">
    <property type="entry name" value="ALANYL-TRNA SYNTHETASE"/>
    <property type="match status" value="1"/>
</dbReference>
<accession>A0A6P4ZD27</accession>
<name>A0A6P4ZD27_BRABE</name>
<evidence type="ECO:0000313" key="1">
    <source>
        <dbReference type="Proteomes" id="UP000515135"/>
    </source>
</evidence>
<dbReference type="GO" id="GO:0002161">
    <property type="term" value="F:aminoacyl-tRNA deacylase activity"/>
    <property type="evidence" value="ECO:0007669"/>
    <property type="project" value="TreeGrafter"/>
</dbReference>
<dbReference type="PANTHER" id="PTHR11777:SF9">
    <property type="entry name" value="ALANINE--TRNA LIGASE, CYTOPLASMIC"/>
    <property type="match status" value="1"/>
</dbReference>
<dbReference type="FunFam" id="3.10.310.40:FF:000002">
    <property type="entry name" value="alanine--tRNA ligase, cytoplasmic"/>
    <property type="match status" value="1"/>
</dbReference>
<keyword evidence="1" id="KW-1185">Reference proteome</keyword>
<gene>
    <name evidence="2" type="primary">LOC109477681</name>
</gene>
<proteinExistence type="predicted"/>
<dbReference type="GO" id="GO:0004813">
    <property type="term" value="F:alanine-tRNA ligase activity"/>
    <property type="evidence" value="ECO:0007669"/>
    <property type="project" value="TreeGrafter"/>
</dbReference>
<dbReference type="GeneID" id="109477681"/>
<evidence type="ECO:0000313" key="2">
    <source>
        <dbReference type="RefSeq" id="XP_019634588.1"/>
    </source>
</evidence>
<dbReference type="GO" id="GO:0006419">
    <property type="term" value="P:alanyl-tRNA aminoacylation"/>
    <property type="evidence" value="ECO:0007669"/>
    <property type="project" value="TreeGrafter"/>
</dbReference>
<dbReference type="AlphaFoldDB" id="A0A6P4ZD27"/>
<dbReference type="InterPro" id="IPR050058">
    <property type="entry name" value="Ala-tRNA_ligase"/>
</dbReference>
<dbReference type="Proteomes" id="UP000515135">
    <property type="component" value="Unplaced"/>
</dbReference>
<dbReference type="Gene3D" id="3.10.310.40">
    <property type="match status" value="1"/>
</dbReference>
<dbReference type="GO" id="GO:0005739">
    <property type="term" value="C:mitochondrion"/>
    <property type="evidence" value="ECO:0007669"/>
    <property type="project" value="TreeGrafter"/>
</dbReference>
<dbReference type="RefSeq" id="XP_019634588.1">
    <property type="nucleotide sequence ID" value="XM_019779029.1"/>
</dbReference>
<sequence>MREGLNALKKKIIDLEKAAKADIVKMVVEATRQEVEATPDQPLVIKQLEAGADLKALNEAVKIYKVKSPRTAAMLFSADNTAGKVVVQCWVPKETVTKGLKAGEWVNHVTCLLFVCLFRRRLRRA</sequence>
<organism evidence="1 2">
    <name type="scientific">Branchiostoma belcheri</name>
    <name type="common">Amphioxus</name>
    <dbReference type="NCBI Taxonomy" id="7741"/>
    <lineage>
        <taxon>Eukaryota</taxon>
        <taxon>Metazoa</taxon>
        <taxon>Chordata</taxon>
        <taxon>Cephalochordata</taxon>
        <taxon>Leptocardii</taxon>
        <taxon>Amphioxiformes</taxon>
        <taxon>Branchiostomatidae</taxon>
        <taxon>Branchiostoma</taxon>
    </lineage>
</organism>
<reference evidence="2" key="1">
    <citation type="submission" date="2025-08" db="UniProtKB">
        <authorList>
            <consortium name="RefSeq"/>
        </authorList>
    </citation>
    <scope>IDENTIFICATION</scope>
    <source>
        <tissue evidence="2">Gonad</tissue>
    </source>
</reference>
<dbReference type="OrthoDB" id="2423964at2759"/>